<dbReference type="InterPro" id="IPR000847">
    <property type="entry name" value="LysR_HTH_N"/>
</dbReference>
<dbReference type="SUPFAM" id="SSF53850">
    <property type="entry name" value="Periplasmic binding protein-like II"/>
    <property type="match status" value="1"/>
</dbReference>
<evidence type="ECO:0000313" key="6">
    <source>
        <dbReference type="EMBL" id="VFS90743.1"/>
    </source>
</evidence>
<evidence type="ECO:0000256" key="3">
    <source>
        <dbReference type="ARBA" id="ARBA00023125"/>
    </source>
</evidence>
<evidence type="ECO:0000256" key="2">
    <source>
        <dbReference type="ARBA" id="ARBA00023015"/>
    </source>
</evidence>
<accession>A0A485D1P8</accession>
<dbReference type="InterPro" id="IPR036390">
    <property type="entry name" value="WH_DNA-bd_sf"/>
</dbReference>
<dbReference type="InterPro" id="IPR036388">
    <property type="entry name" value="WH-like_DNA-bd_sf"/>
</dbReference>
<sequence length="341" mass="38274">MAKRENYNDLYLFMTVVQEGSFTAAAQRLGLAQSGISRSIRELEQRLGLQLLVRTTRKLSLTQAGEQLYQTVRPGFEALDGGLATLAHYRNTPSGTVRINASQHAIDKVLLPKLAMFKQRYPDIRLELISESRFVDIIAERFDAGVRLGPEVGSGMVAVRITPDMEMAVVGTPDHFRRYGFPQTPADLVTHPCIAYQLGDGSVYAWELHQDGKSITHQPQGQWAFADSYMEAKAATLGLGLAYVPKELVSDDLERGSLIRVLQRYSRQLDGSFIYYPHRNVSPAPTRGYRYLKNLRDCLRSSRRNLRPFFSNQYGPDMLRSSLPLSRGLSGSQINSINESI</sequence>
<evidence type="ECO:0000313" key="7">
    <source>
        <dbReference type="Proteomes" id="UP000401081"/>
    </source>
</evidence>
<keyword evidence="2" id="KW-0805">Transcription regulation</keyword>
<reference evidence="6 7" key="1">
    <citation type="submission" date="2019-03" db="EMBL/GenBank/DDBJ databases">
        <authorList>
            <consortium name="Pathogen Informatics"/>
        </authorList>
    </citation>
    <scope>NUCLEOTIDE SEQUENCE [LARGE SCALE GENOMIC DNA]</scope>
    <source>
        <strain evidence="6 7">NCTC12993</strain>
    </source>
</reference>
<proteinExistence type="inferred from homology"/>
<feature type="domain" description="HTH lysR-type" evidence="5">
    <location>
        <begin position="5"/>
        <end position="62"/>
    </location>
</feature>
<dbReference type="PANTHER" id="PTHR30537:SF1">
    <property type="entry name" value="HTH-TYPE TRANSCRIPTIONAL REGULATOR PGRR"/>
    <property type="match status" value="1"/>
</dbReference>
<name>A0A485D1P8_KLUCR</name>
<dbReference type="SUPFAM" id="SSF46785">
    <property type="entry name" value="Winged helix' DNA-binding domain"/>
    <property type="match status" value="1"/>
</dbReference>
<dbReference type="InterPro" id="IPR058163">
    <property type="entry name" value="LysR-type_TF_proteobact-type"/>
</dbReference>
<dbReference type="PRINTS" id="PR00039">
    <property type="entry name" value="HTHLYSR"/>
</dbReference>
<dbReference type="Gene3D" id="3.40.190.290">
    <property type="match status" value="1"/>
</dbReference>
<dbReference type="CDD" id="cd08474">
    <property type="entry name" value="PBP2_CrgA_like_5"/>
    <property type="match status" value="1"/>
</dbReference>
<dbReference type="PANTHER" id="PTHR30537">
    <property type="entry name" value="HTH-TYPE TRANSCRIPTIONAL REGULATOR"/>
    <property type="match status" value="1"/>
</dbReference>
<dbReference type="Pfam" id="PF03466">
    <property type="entry name" value="LysR_substrate"/>
    <property type="match status" value="1"/>
</dbReference>
<dbReference type="GO" id="GO:0003700">
    <property type="term" value="F:DNA-binding transcription factor activity"/>
    <property type="evidence" value="ECO:0007669"/>
    <property type="project" value="InterPro"/>
</dbReference>
<keyword evidence="7" id="KW-1185">Reference proteome</keyword>
<dbReference type="AlphaFoldDB" id="A0A485D1P8"/>
<evidence type="ECO:0000256" key="4">
    <source>
        <dbReference type="ARBA" id="ARBA00023163"/>
    </source>
</evidence>
<dbReference type="GO" id="GO:0006351">
    <property type="term" value="P:DNA-templated transcription"/>
    <property type="evidence" value="ECO:0007669"/>
    <property type="project" value="TreeGrafter"/>
</dbReference>
<dbReference type="FunFam" id="1.10.10.10:FF:000001">
    <property type="entry name" value="LysR family transcriptional regulator"/>
    <property type="match status" value="1"/>
</dbReference>
<dbReference type="Pfam" id="PF00126">
    <property type="entry name" value="HTH_1"/>
    <property type="match status" value="1"/>
</dbReference>
<evidence type="ECO:0000259" key="5">
    <source>
        <dbReference type="PROSITE" id="PS50931"/>
    </source>
</evidence>
<dbReference type="Proteomes" id="UP000401081">
    <property type="component" value="Unassembled WGS sequence"/>
</dbReference>
<keyword evidence="3" id="KW-0238">DNA-binding</keyword>
<keyword evidence="4" id="KW-0804">Transcription</keyword>
<comment type="similarity">
    <text evidence="1">Belongs to the LysR transcriptional regulatory family.</text>
</comment>
<evidence type="ECO:0000256" key="1">
    <source>
        <dbReference type="ARBA" id="ARBA00009437"/>
    </source>
</evidence>
<dbReference type="Gene3D" id="1.10.10.10">
    <property type="entry name" value="Winged helix-like DNA-binding domain superfamily/Winged helix DNA-binding domain"/>
    <property type="match status" value="1"/>
</dbReference>
<gene>
    <name evidence="6" type="primary">dmlR_20</name>
    <name evidence="6" type="ORF">NCTC12993_07490</name>
</gene>
<dbReference type="InterPro" id="IPR005119">
    <property type="entry name" value="LysR_subst-bd"/>
</dbReference>
<dbReference type="GO" id="GO:0043565">
    <property type="term" value="F:sequence-specific DNA binding"/>
    <property type="evidence" value="ECO:0007669"/>
    <property type="project" value="TreeGrafter"/>
</dbReference>
<dbReference type="PROSITE" id="PS50931">
    <property type="entry name" value="HTH_LYSR"/>
    <property type="match status" value="1"/>
</dbReference>
<dbReference type="EMBL" id="CAADJD010000034">
    <property type="protein sequence ID" value="VFS90743.1"/>
    <property type="molecule type" value="Genomic_DNA"/>
</dbReference>
<organism evidence="6 7">
    <name type="scientific">Kluyvera cryocrescens</name>
    <name type="common">Kluyvera citrophila</name>
    <dbReference type="NCBI Taxonomy" id="580"/>
    <lineage>
        <taxon>Bacteria</taxon>
        <taxon>Pseudomonadati</taxon>
        <taxon>Pseudomonadota</taxon>
        <taxon>Gammaproteobacteria</taxon>
        <taxon>Enterobacterales</taxon>
        <taxon>Enterobacteriaceae</taxon>
        <taxon>Kluyvera</taxon>
    </lineage>
</organism>
<protein>
    <submittedName>
        <fullName evidence="6">D-malate degradation protein R</fullName>
    </submittedName>
</protein>